<dbReference type="EMBL" id="CAADFY010000175">
    <property type="protein sequence ID" value="VFK59417.1"/>
    <property type="molecule type" value="Genomic_DNA"/>
</dbReference>
<evidence type="ECO:0000313" key="4">
    <source>
        <dbReference type="EMBL" id="VFK68567.1"/>
    </source>
</evidence>
<dbReference type="Gene3D" id="1.20.120.520">
    <property type="entry name" value="nmb1532 protein domain like"/>
    <property type="match status" value="1"/>
</dbReference>
<feature type="domain" description="Hemerythrin-like" evidence="1">
    <location>
        <begin position="4"/>
        <end position="137"/>
    </location>
</feature>
<protein>
    <submittedName>
        <fullName evidence="2">Hemerythrin-like domain-containing protein</fullName>
    </submittedName>
</protein>
<evidence type="ECO:0000313" key="2">
    <source>
        <dbReference type="EMBL" id="VFK54200.1"/>
    </source>
</evidence>
<proteinExistence type="predicted"/>
<sequence>MSKIIKQLHTDHVNMARLLDLMDEQLEVFQMGGTPDYVLMVDIMQYMANYPDLFHHPKENLIFERLVELKKSTRADVSEIVREHDVLTRLGEMFLNGLKAVVNEYPVERGNLESSARKYISTLRAHMNREEGHIFPVVLEMLQKEDWEEIDTAMGNMEDPLFGKKTVETEYLALYDYIQGCE</sequence>
<dbReference type="GO" id="GO:0005886">
    <property type="term" value="C:plasma membrane"/>
    <property type="evidence" value="ECO:0007669"/>
    <property type="project" value="TreeGrafter"/>
</dbReference>
<name>A0A450ZKB5_9GAMM</name>
<evidence type="ECO:0000259" key="1">
    <source>
        <dbReference type="Pfam" id="PF01814"/>
    </source>
</evidence>
<dbReference type="Pfam" id="PF01814">
    <property type="entry name" value="Hemerythrin"/>
    <property type="match status" value="1"/>
</dbReference>
<dbReference type="AlphaFoldDB" id="A0A450ZKB5"/>
<dbReference type="EMBL" id="CAADFX010000020">
    <property type="protein sequence ID" value="VFK54200.1"/>
    <property type="molecule type" value="Genomic_DNA"/>
</dbReference>
<dbReference type="EMBL" id="CAADFV010000185">
    <property type="protein sequence ID" value="VFK68567.1"/>
    <property type="molecule type" value="Genomic_DNA"/>
</dbReference>
<reference evidence="2" key="1">
    <citation type="submission" date="2019-02" db="EMBL/GenBank/DDBJ databases">
        <authorList>
            <person name="Gruber-Vodicka R. H."/>
            <person name="Seah K. B. B."/>
        </authorList>
    </citation>
    <scope>NUCLEOTIDE SEQUENCE</scope>
    <source>
        <strain evidence="2">BECK_BY1</strain>
        <strain evidence="4">BECK_BY2</strain>
        <strain evidence="3">BECK_BY3</strain>
    </source>
</reference>
<organism evidence="2">
    <name type="scientific">Candidatus Kentrum sp. TUN</name>
    <dbReference type="NCBI Taxonomy" id="2126343"/>
    <lineage>
        <taxon>Bacteria</taxon>
        <taxon>Pseudomonadati</taxon>
        <taxon>Pseudomonadota</taxon>
        <taxon>Gammaproteobacteria</taxon>
        <taxon>Candidatus Kentrum</taxon>
    </lineage>
</organism>
<dbReference type="PANTHER" id="PTHR39966:SF1">
    <property type="entry name" value="HEMERYTHRIN-LIKE DOMAIN-CONTAINING PROTEIN"/>
    <property type="match status" value="1"/>
</dbReference>
<dbReference type="InterPro" id="IPR012312">
    <property type="entry name" value="Hemerythrin-like"/>
</dbReference>
<gene>
    <name evidence="2" type="ORF">BECKTUN1418D_GA0071000_102023</name>
    <name evidence="4" type="ORF">BECKTUN1418E_GA0071001_11854</name>
    <name evidence="3" type="ORF">BECKTUN1418F_GA0071002_11756</name>
</gene>
<dbReference type="PANTHER" id="PTHR39966">
    <property type="entry name" value="BLL2471 PROTEIN-RELATED"/>
    <property type="match status" value="1"/>
</dbReference>
<accession>A0A450ZKB5</accession>
<evidence type="ECO:0000313" key="3">
    <source>
        <dbReference type="EMBL" id="VFK59417.1"/>
    </source>
</evidence>